<dbReference type="GO" id="GO:0033512">
    <property type="term" value="P:L-lysine catabolic process to acetyl-CoA via saccharopine"/>
    <property type="evidence" value="ECO:0007669"/>
    <property type="project" value="UniProtKB-UniRule"/>
</dbReference>
<accession>A0A178LPB4</accession>
<keyword evidence="8 11" id="KW-0450">Lipoyl</keyword>
<dbReference type="InterPro" id="IPR023213">
    <property type="entry name" value="CAT-like_dom_sf"/>
</dbReference>
<evidence type="ECO:0000313" key="13">
    <source>
        <dbReference type="Proteomes" id="UP000078356"/>
    </source>
</evidence>
<dbReference type="NCBIfam" id="TIGR01347">
    <property type="entry name" value="sucB"/>
    <property type="match status" value="1"/>
</dbReference>
<comment type="caution">
    <text evidence="12">The sequence shown here is derived from an EMBL/GenBank/DDBJ whole genome shotgun (WGS) entry which is preliminary data.</text>
</comment>
<dbReference type="InterPro" id="IPR003016">
    <property type="entry name" value="2-oxoA_DH_lipoyl-BS"/>
</dbReference>
<evidence type="ECO:0000313" key="12">
    <source>
        <dbReference type="EMBL" id="OAN32254.1"/>
    </source>
</evidence>
<proteinExistence type="inferred from homology"/>
<dbReference type="PANTHER" id="PTHR43416">
    <property type="entry name" value="DIHYDROLIPOYLLYSINE-RESIDUE SUCCINYLTRANSFERASE COMPONENT OF 2-OXOGLUTARATE DEHYDROGENASE COMPLEX, MITOCHONDRIAL-RELATED"/>
    <property type="match status" value="1"/>
</dbReference>
<keyword evidence="6 11" id="KW-0816">Tricarboxylic acid cycle</keyword>
<dbReference type="GO" id="GO:0005829">
    <property type="term" value="C:cytosol"/>
    <property type="evidence" value="ECO:0007669"/>
    <property type="project" value="TreeGrafter"/>
</dbReference>
<dbReference type="InterPro" id="IPR004167">
    <property type="entry name" value="PSBD"/>
</dbReference>
<evidence type="ECO:0000256" key="2">
    <source>
        <dbReference type="ARBA" id="ARBA00005145"/>
    </source>
</evidence>
<dbReference type="Pfam" id="PF02817">
    <property type="entry name" value="E3_binding"/>
    <property type="match status" value="1"/>
</dbReference>
<dbReference type="NCBIfam" id="NF004309">
    <property type="entry name" value="PRK05704.1"/>
    <property type="match status" value="1"/>
</dbReference>
<dbReference type="InterPro" id="IPR001078">
    <property type="entry name" value="2-oxoacid_DH_actylTfrase"/>
</dbReference>
<comment type="similarity">
    <text evidence="3 11">Belongs to the 2-oxoacid dehydrogenase family.</text>
</comment>
<dbReference type="SUPFAM" id="SSF52777">
    <property type="entry name" value="CoA-dependent acyltransferases"/>
    <property type="match status" value="1"/>
</dbReference>
<dbReference type="InterPro" id="IPR000089">
    <property type="entry name" value="Biotin_lipoyl"/>
</dbReference>
<evidence type="ECO:0000256" key="9">
    <source>
        <dbReference type="ARBA" id="ARBA00023315"/>
    </source>
</evidence>
<gene>
    <name evidence="12" type="ORF">A4V15_00700</name>
</gene>
<dbReference type="InterPro" id="IPR050537">
    <property type="entry name" value="2-oxoacid_dehydrogenase"/>
</dbReference>
<keyword evidence="7 11" id="KW-0808">Transferase</keyword>
<dbReference type="PROSITE" id="PS51826">
    <property type="entry name" value="PSBD"/>
    <property type="match status" value="1"/>
</dbReference>
<dbReference type="GO" id="GO:0004149">
    <property type="term" value="F:dihydrolipoyllysine-residue succinyltransferase activity"/>
    <property type="evidence" value="ECO:0007669"/>
    <property type="project" value="UniProtKB-UniRule"/>
</dbReference>
<evidence type="ECO:0000256" key="5">
    <source>
        <dbReference type="ARBA" id="ARBA00019511"/>
    </source>
</evidence>
<reference evidence="12 13" key="1">
    <citation type="submission" date="2016-04" db="EMBL/GenBank/DDBJ databases">
        <title>Draft Genome Sequences of Staphylococcus capitis Strain H36, S. capitis Strain H65, S. cohnii Strain H62, S. hominis Strain H69, Mycobacterium iranicum Strain H39, Plantibacter sp. Strain H53, Pseudomonas oryzihabitans Strain H72, and Microbacterium sp. Strain H83, isolated from residential settings.</title>
        <authorList>
            <person name="Lymperopoulou D."/>
            <person name="Adams R.I."/>
            <person name="Lindow S."/>
            <person name="Coil D.A."/>
            <person name="Jospin G."/>
            <person name="Eisen J.A."/>
        </authorList>
    </citation>
    <scope>NUCLEOTIDE SEQUENCE [LARGE SCALE GENOMIC DNA]</scope>
    <source>
        <strain evidence="12 13">H72</strain>
    </source>
</reference>
<evidence type="ECO:0000256" key="7">
    <source>
        <dbReference type="ARBA" id="ARBA00022679"/>
    </source>
</evidence>
<dbReference type="PROSITE" id="PS50968">
    <property type="entry name" value="BIOTINYL_LIPOYL"/>
    <property type="match status" value="1"/>
</dbReference>
<dbReference type="InterPro" id="IPR036625">
    <property type="entry name" value="E3-bd_dom_sf"/>
</dbReference>
<dbReference type="AlphaFoldDB" id="A0A178LPB4"/>
<evidence type="ECO:0000256" key="10">
    <source>
        <dbReference type="ARBA" id="ARBA00052761"/>
    </source>
</evidence>
<dbReference type="SUPFAM" id="SSF51230">
    <property type="entry name" value="Single hybrid motif"/>
    <property type="match status" value="1"/>
</dbReference>
<dbReference type="EC" id="2.3.1.61" evidence="4 11"/>
<dbReference type="Gene3D" id="3.30.559.10">
    <property type="entry name" value="Chloramphenicol acetyltransferase-like domain"/>
    <property type="match status" value="1"/>
</dbReference>
<dbReference type="Gene3D" id="2.40.50.100">
    <property type="match status" value="1"/>
</dbReference>
<protein>
    <recommendedName>
        <fullName evidence="5 11">Dihydrolipoyllysine-residue succinyltransferase component of 2-oxoglutarate dehydrogenase complex</fullName>
        <ecNumber evidence="4 11">2.3.1.61</ecNumber>
    </recommendedName>
    <alternativeName>
        <fullName evidence="11">2-oxoglutarate dehydrogenase complex component E2</fullName>
    </alternativeName>
</protein>
<dbReference type="SUPFAM" id="SSF47005">
    <property type="entry name" value="Peripheral subunit-binding domain of 2-oxo acid dehydrogenase complex"/>
    <property type="match status" value="1"/>
</dbReference>
<dbReference type="FunFam" id="3.30.559.10:FF:000007">
    <property type="entry name" value="Dihydrolipoamide acetyltransferase component of pyruvate dehydrogenase complex"/>
    <property type="match status" value="1"/>
</dbReference>
<dbReference type="Pfam" id="PF00364">
    <property type="entry name" value="Biotin_lipoyl"/>
    <property type="match status" value="1"/>
</dbReference>
<organism evidence="12 13">
    <name type="scientific">Pseudomonas oryzihabitans</name>
    <dbReference type="NCBI Taxonomy" id="47885"/>
    <lineage>
        <taxon>Bacteria</taxon>
        <taxon>Pseudomonadati</taxon>
        <taxon>Pseudomonadota</taxon>
        <taxon>Gammaproteobacteria</taxon>
        <taxon>Pseudomonadales</taxon>
        <taxon>Pseudomonadaceae</taxon>
        <taxon>Pseudomonas</taxon>
    </lineage>
</organism>
<dbReference type="PANTHER" id="PTHR43416:SF5">
    <property type="entry name" value="DIHYDROLIPOYLLYSINE-RESIDUE SUCCINYLTRANSFERASE COMPONENT OF 2-OXOGLUTARATE DEHYDROGENASE COMPLEX, MITOCHONDRIAL"/>
    <property type="match status" value="1"/>
</dbReference>
<evidence type="ECO:0000256" key="8">
    <source>
        <dbReference type="ARBA" id="ARBA00022823"/>
    </source>
</evidence>
<dbReference type="UniPathway" id="UPA00868">
    <property type="reaction ID" value="UER00840"/>
</dbReference>
<dbReference type="OrthoDB" id="9805770at2"/>
<evidence type="ECO:0000256" key="4">
    <source>
        <dbReference type="ARBA" id="ARBA00012945"/>
    </source>
</evidence>
<dbReference type="Proteomes" id="UP000078356">
    <property type="component" value="Unassembled WGS sequence"/>
</dbReference>
<dbReference type="Gene3D" id="4.10.320.10">
    <property type="entry name" value="E3-binding domain"/>
    <property type="match status" value="1"/>
</dbReference>
<dbReference type="GO" id="GO:0006099">
    <property type="term" value="P:tricarboxylic acid cycle"/>
    <property type="evidence" value="ECO:0007669"/>
    <property type="project" value="UniProtKB-UniRule"/>
</dbReference>
<dbReference type="Pfam" id="PF00198">
    <property type="entry name" value="2-oxoacid_dh"/>
    <property type="match status" value="1"/>
</dbReference>
<comment type="function">
    <text evidence="1 11">E2 component of the 2-oxoglutarate dehydrogenase (OGDH) complex which catalyzes the second step in the conversion of 2-oxoglutarate to succinyl-CoA and CO(2).</text>
</comment>
<dbReference type="InterPro" id="IPR011053">
    <property type="entry name" value="Single_hybrid_motif"/>
</dbReference>
<dbReference type="GO" id="GO:0045252">
    <property type="term" value="C:oxoglutarate dehydrogenase complex"/>
    <property type="evidence" value="ECO:0007669"/>
    <property type="project" value="UniProtKB-UniRule"/>
</dbReference>
<name>A0A178LPB4_9PSED</name>
<comment type="pathway">
    <text evidence="2 11">Amino-acid degradation; L-lysine degradation via saccharopine pathway; glutaryl-CoA from L-lysine: step 6/6.</text>
</comment>
<dbReference type="InterPro" id="IPR006255">
    <property type="entry name" value="SucB"/>
</dbReference>
<sequence length="406" mass="42744">MAIEIKAPTFPESVADGTVATWHKKPGEAVKRDELLVDIETDKVVLEVVAPADGVLAEILKNEGDTVLSEEVIARVEEGATAAAAPAAQPAAASAPAAAPAAGGEEDPILAPAARKIAEENGIDPATLVGTGKGGRITKEDAVAAVEAKKSGAAAPAAKPAAAAAPVVTAAGDRTEKRVPMTRLRAKVAERLVEAQSSMAMLTTFNEVNMKPIMDLRSKYKDMFEKKHNGVRLGFMSFFVKAATEALKRQPGVNASIDGNDIVYHGYQDIGVAVSSDRGLVVPVLRNAEFMSLAEVEGTIADFGKKAKAGKLTMEDMQGGTFTISNGGVFGSLLSTPIVNPPQTAILGMHKIQERPMAVNGQVVILPMMYLALSYDHRLIDGKEAVTFLVTMKDLLEDPARLLLDI</sequence>
<evidence type="ECO:0000256" key="3">
    <source>
        <dbReference type="ARBA" id="ARBA00007317"/>
    </source>
</evidence>
<dbReference type="RefSeq" id="WP_064306647.1">
    <property type="nucleotide sequence ID" value="NZ_LWCR01000001.1"/>
</dbReference>
<dbReference type="CDD" id="cd06849">
    <property type="entry name" value="lipoyl_domain"/>
    <property type="match status" value="1"/>
</dbReference>
<evidence type="ECO:0000256" key="6">
    <source>
        <dbReference type="ARBA" id="ARBA00022532"/>
    </source>
</evidence>
<dbReference type="EMBL" id="LWCR01000001">
    <property type="protein sequence ID" value="OAN32254.1"/>
    <property type="molecule type" value="Genomic_DNA"/>
</dbReference>
<keyword evidence="9 11" id="KW-0012">Acyltransferase</keyword>
<comment type="catalytic activity">
    <reaction evidence="10 11">
        <text>N(6)-[(R)-dihydrolipoyl]-L-lysyl-[protein] + succinyl-CoA = N(6)-[(R)-S(8)-succinyldihydrolipoyl]-L-lysyl-[protein] + CoA</text>
        <dbReference type="Rhea" id="RHEA:15213"/>
        <dbReference type="Rhea" id="RHEA-COMP:10475"/>
        <dbReference type="Rhea" id="RHEA-COMP:20092"/>
        <dbReference type="ChEBI" id="CHEBI:57287"/>
        <dbReference type="ChEBI" id="CHEBI:57292"/>
        <dbReference type="ChEBI" id="CHEBI:83100"/>
        <dbReference type="ChEBI" id="CHEBI:83120"/>
        <dbReference type="EC" id="2.3.1.61"/>
    </reaction>
</comment>
<evidence type="ECO:0000256" key="11">
    <source>
        <dbReference type="RuleBase" id="RU361138"/>
    </source>
</evidence>
<evidence type="ECO:0000256" key="1">
    <source>
        <dbReference type="ARBA" id="ARBA00004052"/>
    </source>
</evidence>
<comment type="cofactor">
    <cofactor evidence="11">
        <name>(R)-lipoate</name>
        <dbReference type="ChEBI" id="CHEBI:83088"/>
    </cofactor>
    <text evidence="11">Binds 1 lipoyl cofactor covalently.</text>
</comment>
<dbReference type="PROSITE" id="PS00189">
    <property type="entry name" value="LIPOYL"/>
    <property type="match status" value="1"/>
</dbReference>